<dbReference type="InterPro" id="IPR001296">
    <property type="entry name" value="Glyco_trans_1"/>
</dbReference>
<evidence type="ECO:0000313" key="6">
    <source>
        <dbReference type="Proteomes" id="UP000277928"/>
    </source>
</evidence>
<keyword evidence="6" id="KW-1185">Reference proteome</keyword>
<comment type="function">
    <text evidence="3">Mannosylates Man(2)GlcNAc(2)-dolichol diphosphate and Man(1)GlcNAc(2)-dolichol diphosphate to form Man(3)GlcNAc(2)-dolichol diphosphate.</text>
</comment>
<dbReference type="PANTHER" id="PTHR45918">
    <property type="entry name" value="ALPHA-1,3/1,6-MANNOSYLTRANSFERASE ALG2"/>
    <property type="match status" value="1"/>
</dbReference>
<comment type="pathway">
    <text evidence="3">Protein modification; protein glycosylation.</text>
</comment>
<dbReference type="UniPathway" id="UPA00378"/>
<organism evidence="5 6">
    <name type="scientific">Litomosoides sigmodontis</name>
    <name type="common">Filarial nematode worm</name>
    <dbReference type="NCBI Taxonomy" id="42156"/>
    <lineage>
        <taxon>Eukaryota</taxon>
        <taxon>Metazoa</taxon>
        <taxon>Ecdysozoa</taxon>
        <taxon>Nematoda</taxon>
        <taxon>Chromadorea</taxon>
        <taxon>Rhabditida</taxon>
        <taxon>Spirurina</taxon>
        <taxon>Spiruromorpha</taxon>
        <taxon>Filarioidea</taxon>
        <taxon>Onchocercidae</taxon>
        <taxon>Litomosoides</taxon>
    </lineage>
</organism>
<dbReference type="FunFam" id="3.40.50.2000:FF:000210">
    <property type="entry name" value="Alpha-1,3/1,6-mannosyltransferase ALG2"/>
    <property type="match status" value="1"/>
</dbReference>
<comment type="subcellular location">
    <subcellularLocation>
        <location evidence="3">Endoplasmic reticulum membrane</location>
        <topology evidence="3">Single-pass membrane protein</topology>
    </subcellularLocation>
</comment>
<keyword evidence="1 3" id="KW-0328">Glycosyltransferase</keyword>
<dbReference type="GO" id="GO:0005789">
    <property type="term" value="C:endoplasmic reticulum membrane"/>
    <property type="evidence" value="ECO:0007669"/>
    <property type="project" value="UniProtKB-SubCell"/>
</dbReference>
<dbReference type="OrthoDB" id="448893at2759"/>
<accession>A0A3P6TLR8</accession>
<protein>
    <recommendedName>
        <fullName evidence="3">Alpha-1,3/1,6-mannosyltransferase ALG2</fullName>
        <ecNumber evidence="3">2.4.1.132</ecNumber>
        <ecNumber evidence="3">2.4.1.257</ecNumber>
    </recommendedName>
    <alternativeName>
        <fullName evidence="3">GDP-Man:Man(1)GlcNAc(2)-PP-Dol alpha-1,3-mannosyltransferase</fullName>
    </alternativeName>
</protein>
<proteinExistence type="inferred from homology"/>
<dbReference type="AlphaFoldDB" id="A0A3P6TLR8"/>
<keyword evidence="2 3" id="KW-0808">Transferase</keyword>
<gene>
    <name evidence="5" type="ORF">NLS_LOCUS8950</name>
</gene>
<dbReference type="EC" id="2.4.1.257" evidence="3"/>
<dbReference type="GO" id="GO:0102704">
    <property type="term" value="F:GDP-Man:Man(2)GlcNAc(2)-PP-Dol alpha-1,6-mannosyltransferase activity"/>
    <property type="evidence" value="ECO:0007669"/>
    <property type="project" value="UniProtKB-UniRule"/>
</dbReference>
<feature type="domain" description="Glycosyl transferase family 1" evidence="4">
    <location>
        <begin position="74"/>
        <end position="244"/>
    </location>
</feature>
<dbReference type="Pfam" id="PF00534">
    <property type="entry name" value="Glycos_transf_1"/>
    <property type="match status" value="1"/>
</dbReference>
<dbReference type="Proteomes" id="UP000277928">
    <property type="component" value="Unassembled WGS sequence"/>
</dbReference>
<dbReference type="OMA" id="CAILQQM"/>
<dbReference type="EMBL" id="UYRX01001281">
    <property type="protein sequence ID" value="VDK89036.1"/>
    <property type="molecule type" value="Genomic_DNA"/>
</dbReference>
<evidence type="ECO:0000256" key="1">
    <source>
        <dbReference type="ARBA" id="ARBA00022676"/>
    </source>
</evidence>
<dbReference type="InterPro" id="IPR027054">
    <property type="entry name" value="ALG2"/>
</dbReference>
<evidence type="ECO:0000313" key="5">
    <source>
        <dbReference type="EMBL" id="VDK89036.1"/>
    </source>
</evidence>
<evidence type="ECO:0000259" key="4">
    <source>
        <dbReference type="Pfam" id="PF00534"/>
    </source>
</evidence>
<comment type="similarity">
    <text evidence="3">Belongs to the glycosyltransferase group 1 family.</text>
</comment>
<evidence type="ECO:0000256" key="2">
    <source>
        <dbReference type="ARBA" id="ARBA00022679"/>
    </source>
</evidence>
<dbReference type="GO" id="GO:0004378">
    <property type="term" value="F:GDP-Man:Man(1)GlcNAc(2)-PP-Dol alpha-1,3-mannosyltransferase activity"/>
    <property type="evidence" value="ECO:0007669"/>
    <property type="project" value="UniProtKB-UniRule"/>
</dbReference>
<dbReference type="Gene3D" id="3.40.50.2000">
    <property type="entry name" value="Glycogen Phosphorylase B"/>
    <property type="match status" value="1"/>
</dbReference>
<reference evidence="5 6" key="1">
    <citation type="submission" date="2018-08" db="EMBL/GenBank/DDBJ databases">
        <authorList>
            <person name="Laetsch R D."/>
            <person name="Stevens L."/>
            <person name="Kumar S."/>
            <person name="Blaxter L. M."/>
        </authorList>
    </citation>
    <scope>NUCLEOTIDE SEQUENCE [LARGE SCALE GENOMIC DNA]</scope>
</reference>
<dbReference type="PANTHER" id="PTHR45918:SF1">
    <property type="entry name" value="ALPHA-1,3_1,6-MANNOSYLTRANSFERASE ALG2"/>
    <property type="match status" value="1"/>
</dbReference>
<comment type="catalytic activity">
    <reaction evidence="3">
        <text>an alpha-D-Man-(1-&gt;3)-beta-D-Man-(1-&gt;4)-beta-D-GlcNAc-(1-&gt;4)-alpha-D-GlcNAc-diphospho-di-trans,poly-cis-dolichol + GDP-alpha-D-mannose = an alpha-D-Man-(1-&gt;3)-[alpha-D-Man-(1-&gt;6)]-beta-D-Man-(1-&gt;4)-beta-D-GlcNAc-(1-&gt;4)-alpha-D-GlcNAc-diphospho-di-trans,poly-cis-dolichol + GDP + H(+)</text>
        <dbReference type="Rhea" id="RHEA:29519"/>
        <dbReference type="Rhea" id="RHEA-COMP:19513"/>
        <dbReference type="Rhea" id="RHEA-COMP:19515"/>
        <dbReference type="ChEBI" id="CHEBI:15378"/>
        <dbReference type="ChEBI" id="CHEBI:57527"/>
        <dbReference type="ChEBI" id="CHEBI:58189"/>
        <dbReference type="ChEBI" id="CHEBI:132510"/>
        <dbReference type="ChEBI" id="CHEBI:132511"/>
        <dbReference type="EC" id="2.4.1.257"/>
    </reaction>
    <physiologicalReaction direction="left-to-right" evidence="3">
        <dbReference type="Rhea" id="RHEA:29520"/>
    </physiologicalReaction>
</comment>
<evidence type="ECO:0000256" key="3">
    <source>
        <dbReference type="RuleBase" id="RU367136"/>
    </source>
</evidence>
<name>A0A3P6TLR8_LITSI</name>
<dbReference type="EC" id="2.4.1.132" evidence="3"/>
<dbReference type="STRING" id="42156.A0A3P6TLR8"/>
<sequence>MMKKFYRVFVDWFETWTIAMADLICVNSKFTREIVYEAFPCIRARTIHILYPTLNTKFFDSHETAELNEIPKRAQHIFISINRYERKKNIGLALEAFSLLQRKIPEDDYQFCFLVVAGGYDIMNVENIAHFVELQESAISLGLSKDQYVFLKSPTDEEKLELLKRATAVLYTPSNEHFGIVPVEAMYMKCCVIASNSGGPRETIIDEKTGFLVDENPNSFAEKMAELVKDKHKAKAMGNAGRERVKSVFAMDNFVVQLESLIHKVLSV</sequence>
<comment type="catalytic activity">
    <reaction evidence="3">
        <text>a beta-D-Man-(1-&gt;4)-beta-D-GlcNAc-(1-&gt;4)-alpha-D-GlcNAc-diphospho-di-trans,poly-cis-dolichol + GDP-alpha-D-mannose = an alpha-D-Man-(1-&gt;3)-beta-D-Man-(1-&gt;4)-beta-D-GlcNAc-(1-&gt;4)-alpha-D-GlcNAc-diphospho-di-trans,poly-cis-dolichol + GDP + H(+)</text>
        <dbReference type="Rhea" id="RHEA:29515"/>
        <dbReference type="Rhea" id="RHEA-COMP:19511"/>
        <dbReference type="Rhea" id="RHEA-COMP:19513"/>
        <dbReference type="ChEBI" id="CHEBI:15378"/>
        <dbReference type="ChEBI" id="CHEBI:57527"/>
        <dbReference type="ChEBI" id="CHEBI:58189"/>
        <dbReference type="ChEBI" id="CHEBI:58472"/>
        <dbReference type="ChEBI" id="CHEBI:132510"/>
        <dbReference type="EC" id="2.4.1.132"/>
    </reaction>
    <physiologicalReaction direction="left-to-right" evidence="3">
        <dbReference type="Rhea" id="RHEA:29516"/>
    </physiologicalReaction>
</comment>
<dbReference type="SUPFAM" id="SSF53756">
    <property type="entry name" value="UDP-Glycosyltransferase/glycogen phosphorylase"/>
    <property type="match status" value="1"/>
</dbReference>